<evidence type="ECO:0000256" key="1">
    <source>
        <dbReference type="SAM" id="Phobius"/>
    </source>
</evidence>
<keyword evidence="1" id="KW-0812">Transmembrane</keyword>
<dbReference type="Proteomes" id="UP000316079">
    <property type="component" value="Unassembled WGS sequence"/>
</dbReference>
<dbReference type="EMBL" id="SRMA01026741">
    <property type="protein sequence ID" value="TRY72901.1"/>
    <property type="molecule type" value="Genomic_DNA"/>
</dbReference>
<sequence length="181" mass="20159">MPMARAEISLEIESHEETVHEEKSLVKHYRASKAVPCTSEHELKYLLKRGIPACAAIQACCGILTLGLGLVFAISMSIGESLMTLFRVPIISGITFIVAGMLTMFLRNHPELLHVCLVGNILCLSVSGISTALLVVDLLLPGTNERLYQMEVLVLCMILMDLTITAVLLFWFHKERKEHRK</sequence>
<protein>
    <submittedName>
        <fullName evidence="2">Uncharacterized protein</fullName>
    </submittedName>
</protein>
<keyword evidence="1" id="KW-1133">Transmembrane helix</keyword>
<feature type="transmembrane region" description="Helical" evidence="1">
    <location>
        <begin position="152"/>
        <end position="172"/>
    </location>
</feature>
<reference evidence="2 3" key="1">
    <citation type="journal article" date="2019" name="Sci. Data">
        <title>Hybrid genome assembly and annotation of Danionella translucida.</title>
        <authorList>
            <person name="Kadobianskyi M."/>
            <person name="Schulze L."/>
            <person name="Schuelke M."/>
            <person name="Judkewitz B."/>
        </authorList>
    </citation>
    <scope>NUCLEOTIDE SEQUENCE [LARGE SCALE GENOMIC DNA]</scope>
    <source>
        <strain evidence="2 3">Bolton</strain>
    </source>
</reference>
<name>A0A553P5E0_9TELE</name>
<evidence type="ECO:0000313" key="3">
    <source>
        <dbReference type="Proteomes" id="UP000316079"/>
    </source>
</evidence>
<feature type="transmembrane region" description="Helical" evidence="1">
    <location>
        <begin position="84"/>
        <end position="105"/>
    </location>
</feature>
<dbReference type="AlphaFoldDB" id="A0A553P5E0"/>
<keyword evidence="3" id="KW-1185">Reference proteome</keyword>
<dbReference type="OrthoDB" id="8951938at2759"/>
<organism evidence="2 3">
    <name type="scientific">Danionella cerebrum</name>
    <dbReference type="NCBI Taxonomy" id="2873325"/>
    <lineage>
        <taxon>Eukaryota</taxon>
        <taxon>Metazoa</taxon>
        <taxon>Chordata</taxon>
        <taxon>Craniata</taxon>
        <taxon>Vertebrata</taxon>
        <taxon>Euteleostomi</taxon>
        <taxon>Actinopterygii</taxon>
        <taxon>Neopterygii</taxon>
        <taxon>Teleostei</taxon>
        <taxon>Ostariophysi</taxon>
        <taxon>Cypriniformes</taxon>
        <taxon>Danionidae</taxon>
        <taxon>Danioninae</taxon>
        <taxon>Danionella</taxon>
    </lineage>
</organism>
<accession>A0A553P5E0</accession>
<proteinExistence type="predicted"/>
<comment type="caution">
    <text evidence="2">The sequence shown here is derived from an EMBL/GenBank/DDBJ whole genome shotgun (WGS) entry which is preliminary data.</text>
</comment>
<feature type="transmembrane region" description="Helical" evidence="1">
    <location>
        <begin position="117"/>
        <end position="140"/>
    </location>
</feature>
<keyword evidence="1" id="KW-0472">Membrane</keyword>
<evidence type="ECO:0000313" key="2">
    <source>
        <dbReference type="EMBL" id="TRY72901.1"/>
    </source>
</evidence>
<feature type="transmembrane region" description="Helical" evidence="1">
    <location>
        <begin position="53"/>
        <end position="78"/>
    </location>
</feature>
<gene>
    <name evidence="2" type="ORF">DNTS_011796</name>
</gene>